<dbReference type="GO" id="GO:0006040">
    <property type="term" value="P:amino sugar metabolic process"/>
    <property type="evidence" value="ECO:0007669"/>
    <property type="project" value="InterPro"/>
</dbReference>
<keyword evidence="1 2" id="KW-0119">Carbohydrate metabolism</keyword>
<comment type="pathway">
    <text evidence="2">Cell wall biogenesis; peptidoglycan recycling.</text>
</comment>
<dbReference type="GO" id="GO:0016773">
    <property type="term" value="F:phosphotransferase activity, alcohol group as acceptor"/>
    <property type="evidence" value="ECO:0007669"/>
    <property type="project" value="UniProtKB-UniRule"/>
</dbReference>
<comment type="caution">
    <text evidence="3">The sequence shown here is derived from an EMBL/GenBank/DDBJ whole genome shotgun (WGS) entry which is preliminary data.</text>
</comment>
<evidence type="ECO:0000256" key="2">
    <source>
        <dbReference type="HAMAP-Rule" id="MF_01270"/>
    </source>
</evidence>
<keyword evidence="2" id="KW-0547">Nucleotide-binding</keyword>
<dbReference type="Proteomes" id="UP000187344">
    <property type="component" value="Unassembled WGS sequence"/>
</dbReference>
<feature type="binding site" evidence="2">
    <location>
        <begin position="13"/>
        <end position="20"/>
    </location>
    <ligand>
        <name>ATP</name>
        <dbReference type="ChEBI" id="CHEBI:30616"/>
    </ligand>
</feature>
<dbReference type="Pfam" id="PF03702">
    <property type="entry name" value="AnmK"/>
    <property type="match status" value="1"/>
</dbReference>
<dbReference type="OrthoDB" id="9763949at2"/>
<keyword evidence="2" id="KW-0067">ATP-binding</keyword>
<dbReference type="EMBL" id="LXYT01000003">
    <property type="protein sequence ID" value="OLY42895.1"/>
    <property type="molecule type" value="Genomic_DNA"/>
</dbReference>
<gene>
    <name evidence="2" type="primary">anmK</name>
    <name evidence="3" type="ORF">PEB0149_003100</name>
</gene>
<dbReference type="PANTHER" id="PTHR30605">
    <property type="entry name" value="ANHYDRO-N-ACETYLMURAMIC ACID KINASE"/>
    <property type="match status" value="1"/>
</dbReference>
<dbReference type="HAMAP" id="MF_01270">
    <property type="entry name" value="AnhMurNAc_kinase"/>
    <property type="match status" value="1"/>
</dbReference>
<keyword evidence="2 3" id="KW-0418">Kinase</keyword>
<comment type="catalytic activity">
    <reaction evidence="2">
        <text>1,6-anhydro-N-acetyl-beta-muramate + ATP + H2O = N-acetyl-D-muramate 6-phosphate + ADP + H(+)</text>
        <dbReference type="Rhea" id="RHEA:24952"/>
        <dbReference type="ChEBI" id="CHEBI:15377"/>
        <dbReference type="ChEBI" id="CHEBI:15378"/>
        <dbReference type="ChEBI" id="CHEBI:30616"/>
        <dbReference type="ChEBI" id="CHEBI:58690"/>
        <dbReference type="ChEBI" id="CHEBI:58722"/>
        <dbReference type="ChEBI" id="CHEBI:456216"/>
        <dbReference type="EC" id="2.7.1.170"/>
    </reaction>
</comment>
<dbReference type="InterPro" id="IPR005338">
    <property type="entry name" value="Anhydro_N_Ac-Mur_kinase"/>
</dbReference>
<keyword evidence="4" id="KW-1185">Reference proteome</keyword>
<dbReference type="UniPathway" id="UPA00343"/>
<dbReference type="GO" id="GO:0016301">
    <property type="term" value="F:kinase activity"/>
    <property type="evidence" value="ECO:0007669"/>
    <property type="project" value="UniProtKB-KW"/>
</dbReference>
<comment type="similarity">
    <text evidence="2">Belongs to the anhydro-N-acetylmuramic acid kinase family.</text>
</comment>
<comment type="pathway">
    <text evidence="2">Amino-sugar metabolism; 1,6-anhydro-N-acetylmuramate degradation.</text>
</comment>
<dbReference type="GO" id="GO:0009254">
    <property type="term" value="P:peptidoglycan turnover"/>
    <property type="evidence" value="ECO:0007669"/>
    <property type="project" value="UniProtKB-UniRule"/>
</dbReference>
<dbReference type="Gene3D" id="3.30.420.40">
    <property type="match status" value="2"/>
</dbReference>
<accession>A0A1R0F7F7</accession>
<dbReference type="AlphaFoldDB" id="A0A1R0F7F7"/>
<keyword evidence="2 3" id="KW-0808">Transferase</keyword>
<dbReference type="SUPFAM" id="SSF53067">
    <property type="entry name" value="Actin-like ATPase domain"/>
    <property type="match status" value="1"/>
</dbReference>
<organism evidence="3 4">
    <name type="scientific">Bartonella apis</name>
    <dbReference type="NCBI Taxonomy" id="1686310"/>
    <lineage>
        <taxon>Bacteria</taxon>
        <taxon>Pseudomonadati</taxon>
        <taxon>Pseudomonadota</taxon>
        <taxon>Alphaproteobacteria</taxon>
        <taxon>Hyphomicrobiales</taxon>
        <taxon>Bartonellaceae</taxon>
        <taxon>Bartonella</taxon>
    </lineage>
</organism>
<proteinExistence type="inferred from homology"/>
<sequence>MGAIKTAIGLMSGTSMDGIDAAVLKSDGQNEIEIVGHLSHAYPAVFRSKLKQSLDKVAGVTKRADLPKTVLSLERELTLEHGAIVDQLLKKYAISPSKVDLIGFHGQTILHRPDIGLTIQLGDGPLLARKCGIDVVFDLRSNDMKHGGGGAPLVPVYHQALAQKLKDKLDFPVAFINIGGISNLTFVGKDNELYAFDCGPGNGLIDQWMFFKTGSPMDRNGEAGLSGTVDYKIVNSYASHPFFSGKKPGSLDWRSFKPLVNDAISVEDGAASLSFITAYGIVNSFRHLPMLPKTLIVSGGGVHNGAIMMTLKELTQKNGIITLPARSLGLCSDFLEAEAWAYLAIRSIYNLPITFPTTTGCDRPRSGGELARHPVQA</sequence>
<dbReference type="GO" id="GO:0005524">
    <property type="term" value="F:ATP binding"/>
    <property type="evidence" value="ECO:0007669"/>
    <property type="project" value="UniProtKB-UniRule"/>
</dbReference>
<evidence type="ECO:0000313" key="3">
    <source>
        <dbReference type="EMBL" id="OLY42895.1"/>
    </source>
</evidence>
<protein>
    <recommendedName>
        <fullName evidence="2">Anhydro-N-acetylmuramic acid kinase</fullName>
        <ecNumber evidence="2">2.7.1.170</ecNumber>
    </recommendedName>
    <alternativeName>
        <fullName evidence="2">AnhMurNAc kinase</fullName>
    </alternativeName>
</protein>
<dbReference type="RefSeq" id="WP_075870730.1">
    <property type="nucleotide sequence ID" value="NZ_LXYT01000003.1"/>
</dbReference>
<dbReference type="InterPro" id="IPR043129">
    <property type="entry name" value="ATPase_NBD"/>
</dbReference>
<reference evidence="3 4" key="1">
    <citation type="submission" date="2016-12" db="EMBL/GenBank/DDBJ databases">
        <title>Comparative genomics of Bartonella apis.</title>
        <authorList>
            <person name="Engel P."/>
        </authorList>
    </citation>
    <scope>NUCLEOTIDE SEQUENCE [LARGE SCALE GENOMIC DNA]</scope>
    <source>
        <strain evidence="3 4">PEB0149</strain>
    </source>
</reference>
<comment type="function">
    <text evidence="2">Catalyzes the specific phosphorylation of 1,6-anhydro-N-acetylmuramic acid (anhMurNAc) with the simultaneous cleavage of the 1,6-anhydro ring, generating MurNAc-6-P. Is required for the utilization of anhMurNAc either imported from the medium or derived from its own cell wall murein, and thus plays a role in cell wall recycling.</text>
</comment>
<dbReference type="EC" id="2.7.1.170" evidence="2"/>
<evidence type="ECO:0000313" key="4">
    <source>
        <dbReference type="Proteomes" id="UP000187344"/>
    </source>
</evidence>
<name>A0A1R0F7F7_9HYPH</name>
<evidence type="ECO:0000256" key="1">
    <source>
        <dbReference type="ARBA" id="ARBA00023277"/>
    </source>
</evidence>
<dbReference type="GO" id="GO:0097175">
    <property type="term" value="P:1,6-anhydro-N-acetyl-beta-muramic acid catabolic process"/>
    <property type="evidence" value="ECO:0007669"/>
    <property type="project" value="UniProtKB-UniRule"/>
</dbReference>
<dbReference type="PANTHER" id="PTHR30605:SF0">
    <property type="entry name" value="ANHYDRO-N-ACETYLMURAMIC ACID KINASE"/>
    <property type="match status" value="1"/>
</dbReference>
<dbReference type="UniPathway" id="UPA00544"/>
<dbReference type="NCBIfam" id="NF007141">
    <property type="entry name" value="PRK09585.1-5"/>
    <property type="match status" value="1"/>
</dbReference>